<dbReference type="PANTHER" id="PTHR42838:SF2">
    <property type="entry name" value="NITROUS-OXIDE REDUCTASE"/>
    <property type="match status" value="1"/>
</dbReference>
<evidence type="ECO:0000256" key="2">
    <source>
        <dbReference type="ARBA" id="ARBA00022723"/>
    </source>
</evidence>
<organism evidence="5">
    <name type="scientific">marine sediment metagenome</name>
    <dbReference type="NCBI Taxonomy" id="412755"/>
    <lineage>
        <taxon>unclassified sequences</taxon>
        <taxon>metagenomes</taxon>
        <taxon>ecological metagenomes</taxon>
    </lineage>
</organism>
<sequence>MERREIIAIALFLLATLGTIFGVFAVEKIRRNKLYDLELIARAPEHGNWLPQEFTVSYDTEVTMLIRNIDTATHGFAIPQLNVAAREIKAGEAKTVTFTPTQRGTFDFMCTVWCSDRHLEMRGKITVE</sequence>
<evidence type="ECO:0000256" key="3">
    <source>
        <dbReference type="ARBA" id="ARBA00023008"/>
    </source>
</evidence>
<dbReference type="InterPro" id="IPR051403">
    <property type="entry name" value="NosZ/Cyto_c_oxidase_sub2"/>
</dbReference>
<comment type="caution">
    <text evidence="5">The sequence shown here is derived from an EMBL/GenBank/DDBJ whole genome shotgun (WGS) entry which is preliminary data.</text>
</comment>
<dbReference type="AlphaFoldDB" id="A0A0F9JPZ0"/>
<evidence type="ECO:0000259" key="4">
    <source>
        <dbReference type="Pfam" id="PF13473"/>
    </source>
</evidence>
<accession>A0A0F9JPZ0</accession>
<dbReference type="GO" id="GO:0046872">
    <property type="term" value="F:metal ion binding"/>
    <property type="evidence" value="ECO:0007669"/>
    <property type="project" value="UniProtKB-KW"/>
</dbReference>
<dbReference type="SUPFAM" id="SSF49503">
    <property type="entry name" value="Cupredoxins"/>
    <property type="match status" value="1"/>
</dbReference>
<proteinExistence type="predicted"/>
<gene>
    <name evidence="5" type="ORF">LCGC14_1427410</name>
</gene>
<keyword evidence="3" id="KW-0186">Copper</keyword>
<dbReference type="Pfam" id="PF13473">
    <property type="entry name" value="Cupredoxin_1"/>
    <property type="match status" value="1"/>
</dbReference>
<evidence type="ECO:0000313" key="5">
    <source>
        <dbReference type="EMBL" id="KKM71753.1"/>
    </source>
</evidence>
<comment type="subcellular location">
    <subcellularLocation>
        <location evidence="1">Cell envelope</location>
    </subcellularLocation>
</comment>
<name>A0A0F9JPZ0_9ZZZZ</name>
<dbReference type="PANTHER" id="PTHR42838">
    <property type="entry name" value="CYTOCHROME C OXIDASE SUBUNIT II"/>
    <property type="match status" value="1"/>
</dbReference>
<keyword evidence="2" id="KW-0479">Metal-binding</keyword>
<dbReference type="GO" id="GO:0030313">
    <property type="term" value="C:cell envelope"/>
    <property type="evidence" value="ECO:0007669"/>
    <property type="project" value="UniProtKB-SubCell"/>
</dbReference>
<reference evidence="5" key="1">
    <citation type="journal article" date="2015" name="Nature">
        <title>Complex archaea that bridge the gap between prokaryotes and eukaryotes.</title>
        <authorList>
            <person name="Spang A."/>
            <person name="Saw J.H."/>
            <person name="Jorgensen S.L."/>
            <person name="Zaremba-Niedzwiedzka K."/>
            <person name="Martijn J."/>
            <person name="Lind A.E."/>
            <person name="van Eijk R."/>
            <person name="Schleper C."/>
            <person name="Guy L."/>
            <person name="Ettema T.J."/>
        </authorList>
    </citation>
    <scope>NUCLEOTIDE SEQUENCE</scope>
</reference>
<dbReference type="Gene3D" id="2.60.40.420">
    <property type="entry name" value="Cupredoxins - blue copper proteins"/>
    <property type="match status" value="1"/>
</dbReference>
<dbReference type="InterPro" id="IPR008972">
    <property type="entry name" value="Cupredoxin"/>
</dbReference>
<dbReference type="InterPro" id="IPR028096">
    <property type="entry name" value="EfeO_Cupredoxin"/>
</dbReference>
<protein>
    <recommendedName>
        <fullName evidence="4">EfeO-type cupredoxin-like domain-containing protein</fullName>
    </recommendedName>
</protein>
<feature type="domain" description="EfeO-type cupredoxin-like" evidence="4">
    <location>
        <begin position="46"/>
        <end position="127"/>
    </location>
</feature>
<evidence type="ECO:0000256" key="1">
    <source>
        <dbReference type="ARBA" id="ARBA00004196"/>
    </source>
</evidence>
<dbReference type="EMBL" id="LAZR01009581">
    <property type="protein sequence ID" value="KKM71753.1"/>
    <property type="molecule type" value="Genomic_DNA"/>
</dbReference>